<sequence>LLAFRCSLLSWIGGDGGTDAEWLTDLLNIGDSVLFTVVKRNGSDGWKTIKWSARGFRIGSDRTTLADSYTQTAMSTSEITMRYITPAIVNGVGEGRLCFLEISCGRTICSMCSASI</sequence>
<feature type="domain" description="DUF7930" evidence="1">
    <location>
        <begin position="5"/>
        <end position="55"/>
    </location>
</feature>
<organism evidence="2 3">
    <name type="scientific">Ancylostoma caninum</name>
    <name type="common">Dog hookworm</name>
    <dbReference type="NCBI Taxonomy" id="29170"/>
    <lineage>
        <taxon>Eukaryota</taxon>
        <taxon>Metazoa</taxon>
        <taxon>Ecdysozoa</taxon>
        <taxon>Nematoda</taxon>
        <taxon>Chromadorea</taxon>
        <taxon>Rhabditida</taxon>
        <taxon>Rhabditina</taxon>
        <taxon>Rhabditomorpha</taxon>
        <taxon>Strongyloidea</taxon>
        <taxon>Ancylostomatidae</taxon>
        <taxon>Ancylostomatinae</taxon>
        <taxon>Ancylostoma</taxon>
    </lineage>
</organism>
<evidence type="ECO:0000259" key="1">
    <source>
        <dbReference type="Pfam" id="PF25558"/>
    </source>
</evidence>
<reference evidence="2 3" key="1">
    <citation type="submission" date="2014-10" db="EMBL/GenBank/DDBJ databases">
        <title>Draft genome of the hookworm Ancylostoma caninum.</title>
        <authorList>
            <person name="Mitreva M."/>
        </authorList>
    </citation>
    <scope>NUCLEOTIDE SEQUENCE [LARGE SCALE GENOMIC DNA]</scope>
    <source>
        <strain evidence="2 3">Baltimore</strain>
    </source>
</reference>
<gene>
    <name evidence="2" type="ORF">ANCCAN_29111</name>
</gene>
<dbReference type="Proteomes" id="UP000252519">
    <property type="component" value="Unassembled WGS sequence"/>
</dbReference>
<name>A0A368F0J6_ANCCA</name>
<protein>
    <recommendedName>
        <fullName evidence="1">DUF7930 domain-containing protein</fullName>
    </recommendedName>
</protein>
<dbReference type="Pfam" id="PF25558">
    <property type="entry name" value="DUF7930"/>
    <property type="match status" value="1"/>
</dbReference>
<feature type="non-terminal residue" evidence="2">
    <location>
        <position position="1"/>
    </location>
</feature>
<dbReference type="EMBL" id="JOJR01013606">
    <property type="protein sequence ID" value="RCN25178.1"/>
    <property type="molecule type" value="Genomic_DNA"/>
</dbReference>
<accession>A0A368F0J6</accession>
<dbReference type="AlphaFoldDB" id="A0A368F0J6"/>
<proteinExistence type="predicted"/>
<dbReference type="InterPro" id="IPR057690">
    <property type="entry name" value="DUF7930"/>
</dbReference>
<keyword evidence="3" id="KW-1185">Reference proteome</keyword>
<evidence type="ECO:0000313" key="3">
    <source>
        <dbReference type="Proteomes" id="UP000252519"/>
    </source>
</evidence>
<evidence type="ECO:0000313" key="2">
    <source>
        <dbReference type="EMBL" id="RCN25178.1"/>
    </source>
</evidence>
<dbReference type="OrthoDB" id="5789733at2759"/>
<dbReference type="STRING" id="29170.A0A368F0J6"/>
<comment type="caution">
    <text evidence="2">The sequence shown here is derived from an EMBL/GenBank/DDBJ whole genome shotgun (WGS) entry which is preliminary data.</text>
</comment>